<dbReference type="Pfam" id="PF17900">
    <property type="entry name" value="Peptidase_M1_N"/>
    <property type="match status" value="1"/>
</dbReference>
<dbReference type="InParanoid" id="A0A0V0QTX7"/>
<feature type="domain" description="Aminopeptidase N-like N-terminal" evidence="2">
    <location>
        <begin position="31"/>
        <end position="202"/>
    </location>
</feature>
<accession>A0A0V0QTX7</accession>
<name>A0A0V0QTX7_PSEPJ</name>
<feature type="domain" description="Peptidase M1 membrane alanine aminopeptidase" evidence="1">
    <location>
        <begin position="280"/>
        <end position="493"/>
    </location>
</feature>
<dbReference type="GO" id="GO:0005615">
    <property type="term" value="C:extracellular space"/>
    <property type="evidence" value="ECO:0007669"/>
    <property type="project" value="TreeGrafter"/>
</dbReference>
<reference evidence="3 4" key="1">
    <citation type="journal article" date="2015" name="Sci. Rep.">
        <title>Genome of the facultative scuticociliatosis pathogen Pseudocohnilembus persalinus provides insight into its virulence through horizontal gene transfer.</title>
        <authorList>
            <person name="Xiong J."/>
            <person name="Wang G."/>
            <person name="Cheng J."/>
            <person name="Tian M."/>
            <person name="Pan X."/>
            <person name="Warren A."/>
            <person name="Jiang C."/>
            <person name="Yuan D."/>
            <person name="Miao W."/>
        </authorList>
    </citation>
    <scope>NUCLEOTIDE SEQUENCE [LARGE SCALE GENOMIC DNA]</scope>
    <source>
        <strain evidence="3">36N120E</strain>
    </source>
</reference>
<dbReference type="CDD" id="cd09602">
    <property type="entry name" value="M1_APN"/>
    <property type="match status" value="1"/>
</dbReference>
<dbReference type="GO" id="GO:0042277">
    <property type="term" value="F:peptide binding"/>
    <property type="evidence" value="ECO:0007669"/>
    <property type="project" value="TreeGrafter"/>
</dbReference>
<gene>
    <name evidence="3" type="ORF">PPERSA_09883</name>
</gene>
<sequence>MSLFQQAYNLQKFLTRENSAYRAKQISSLINYKILFNIPANQPTFKAYQEITFDLHQDAFQNDDETKDFFFIDYASKFKPISFQINEHQLKEEDIQQNYTGIFFNLPKQLLLPGKKNTIITEIETPFVTDGNGLYSFIDTDKKQYIYSHLEPNFCHNIFPNFDQPNLKATFEISIISPKEWENIANGKQQKQIQATSQNIQEIFKPIKSSKIFEEIKENYNLTQFEKTVEFSTYIFFIGTGNFEFVELEQSKCYSGIPQRIYCRGSLKKYLLNISDQIFELMNKLFPFYENFFGFKFPWSKYDHIFCPDFNIGAMENVGAVTFNDGRIPRGQTTVRQLSQVLNVFAHELVHTWFGDLTTMDWWEDLWLKESFADSFSYYAINQLQLSFEITDQDQIFNLRKDWGVQADQKHSTHPIAGSVANTEEAKSIFDGITYAKGAATLKQLLFLLGPDAFSKAMSTYCQKYAFKNTTFQNFIDCLQEQFENPNFTLNEWKQQWLLEPGMNIIEPLFDPSNPELIIKQSAYLQKFPTLRYHKINIGFFKEDGSVDVQTEYIKPESQTSIKFDTSKNYKAVLLNYDDHDFVHVRLDKISSKFFAENLSKIKKPLDVQLIVRGFEVLVQDSVEKSQILVDLTKSNPELLEQLLEKTISSISQFSPSDVKKEQAKSLFDFFFNYLKQNIKNLPKDYLNILQTKLITLAGFFEDKQSFEILLSWYQGQQEILPKFTIDNQWAFIVLAHKQPEDILSKDQKNKLFEQQKQQDNSDNVMYKSNTCQAILEIQGDNDELRQNRWQTFINCSESKYMLQASLQGFNQGKHKQNIQKYYESYFAQDLLTVFEKNSIANSLQFAQLMFPKTDNIKWLKEKINDLLSRVPQNQLTLKRFLSDRIDDLNKQELVFNTFYTQK</sequence>
<comment type="caution">
    <text evidence="3">The sequence shown here is derived from an EMBL/GenBank/DDBJ whole genome shotgun (WGS) entry which is preliminary data.</text>
</comment>
<protein>
    <submittedName>
        <fullName evidence="3">Uncharacterized protein</fullName>
    </submittedName>
</protein>
<dbReference type="InterPro" id="IPR027268">
    <property type="entry name" value="Peptidase_M4/M1_CTD_sf"/>
</dbReference>
<evidence type="ECO:0000259" key="1">
    <source>
        <dbReference type="Pfam" id="PF01433"/>
    </source>
</evidence>
<dbReference type="GO" id="GO:0005737">
    <property type="term" value="C:cytoplasm"/>
    <property type="evidence" value="ECO:0007669"/>
    <property type="project" value="TreeGrafter"/>
</dbReference>
<proteinExistence type="predicted"/>
<evidence type="ECO:0000313" key="4">
    <source>
        <dbReference type="Proteomes" id="UP000054937"/>
    </source>
</evidence>
<evidence type="ECO:0000313" key="3">
    <source>
        <dbReference type="EMBL" id="KRX05743.1"/>
    </source>
</evidence>
<keyword evidence="4" id="KW-1185">Reference proteome</keyword>
<dbReference type="Proteomes" id="UP000054937">
    <property type="component" value="Unassembled WGS sequence"/>
</dbReference>
<evidence type="ECO:0000259" key="2">
    <source>
        <dbReference type="Pfam" id="PF17900"/>
    </source>
</evidence>
<dbReference type="InterPro" id="IPR050344">
    <property type="entry name" value="Peptidase_M1_aminopeptidases"/>
</dbReference>
<organism evidence="3 4">
    <name type="scientific">Pseudocohnilembus persalinus</name>
    <name type="common">Ciliate</name>
    <dbReference type="NCBI Taxonomy" id="266149"/>
    <lineage>
        <taxon>Eukaryota</taxon>
        <taxon>Sar</taxon>
        <taxon>Alveolata</taxon>
        <taxon>Ciliophora</taxon>
        <taxon>Intramacronucleata</taxon>
        <taxon>Oligohymenophorea</taxon>
        <taxon>Scuticociliatia</taxon>
        <taxon>Philasterida</taxon>
        <taxon>Pseudocohnilembidae</taxon>
        <taxon>Pseudocohnilembus</taxon>
    </lineage>
</organism>
<dbReference type="Gene3D" id="1.10.390.10">
    <property type="entry name" value="Neutral Protease Domain 2"/>
    <property type="match status" value="1"/>
</dbReference>
<dbReference type="PANTHER" id="PTHR11533">
    <property type="entry name" value="PROTEASE M1 ZINC METALLOPROTEASE"/>
    <property type="match status" value="1"/>
</dbReference>
<dbReference type="EMBL" id="LDAU01000105">
    <property type="protein sequence ID" value="KRX05743.1"/>
    <property type="molecule type" value="Genomic_DNA"/>
</dbReference>
<dbReference type="PANTHER" id="PTHR11533:SF299">
    <property type="entry name" value="AMINOPEPTIDASE"/>
    <property type="match status" value="1"/>
</dbReference>
<dbReference type="SUPFAM" id="SSF63737">
    <property type="entry name" value="Leukotriene A4 hydrolase N-terminal domain"/>
    <property type="match status" value="1"/>
</dbReference>
<dbReference type="GO" id="GO:0016020">
    <property type="term" value="C:membrane"/>
    <property type="evidence" value="ECO:0007669"/>
    <property type="project" value="TreeGrafter"/>
</dbReference>
<dbReference type="GO" id="GO:0070006">
    <property type="term" value="F:metalloaminopeptidase activity"/>
    <property type="evidence" value="ECO:0007669"/>
    <property type="project" value="TreeGrafter"/>
</dbReference>
<dbReference type="InterPro" id="IPR045357">
    <property type="entry name" value="Aminopeptidase_N-like_N"/>
</dbReference>
<dbReference type="Gene3D" id="2.60.40.1730">
    <property type="entry name" value="tricorn interacting facor f3 domain"/>
    <property type="match status" value="1"/>
</dbReference>
<dbReference type="GO" id="GO:0006508">
    <property type="term" value="P:proteolysis"/>
    <property type="evidence" value="ECO:0007669"/>
    <property type="project" value="TreeGrafter"/>
</dbReference>
<dbReference type="GO" id="GO:0008270">
    <property type="term" value="F:zinc ion binding"/>
    <property type="evidence" value="ECO:0007669"/>
    <property type="project" value="InterPro"/>
</dbReference>
<dbReference type="InterPro" id="IPR042097">
    <property type="entry name" value="Aminopeptidase_N-like_N_sf"/>
</dbReference>
<dbReference type="Pfam" id="PF01433">
    <property type="entry name" value="Peptidase_M1"/>
    <property type="match status" value="1"/>
</dbReference>
<dbReference type="GO" id="GO:0043171">
    <property type="term" value="P:peptide catabolic process"/>
    <property type="evidence" value="ECO:0007669"/>
    <property type="project" value="TreeGrafter"/>
</dbReference>
<dbReference type="AlphaFoldDB" id="A0A0V0QTX7"/>
<dbReference type="OrthoDB" id="10031169at2759"/>
<dbReference type="InterPro" id="IPR014782">
    <property type="entry name" value="Peptidase_M1_dom"/>
</dbReference>
<dbReference type="SUPFAM" id="SSF55486">
    <property type="entry name" value="Metalloproteases ('zincins'), catalytic domain"/>
    <property type="match status" value="1"/>
</dbReference>